<dbReference type="CDD" id="cd04645">
    <property type="entry name" value="LbH_gamma_CA_like"/>
    <property type="match status" value="1"/>
</dbReference>
<dbReference type="EMBL" id="JZEX01000039">
    <property type="protein sequence ID" value="KKB13359.1"/>
    <property type="molecule type" value="Genomic_DNA"/>
</dbReference>
<dbReference type="InterPro" id="IPR050484">
    <property type="entry name" value="Transf_Hexapept/Carb_Anhydrase"/>
</dbReference>
<keyword evidence="2" id="KW-1185">Reference proteome</keyword>
<gene>
    <name evidence="1" type="ORF">VE25_02585</name>
</gene>
<dbReference type="AlphaFoldDB" id="A0A0F5FWX4"/>
<dbReference type="PATRIC" id="fig|443610.3.peg.2994"/>
<evidence type="ECO:0008006" key="3">
    <source>
        <dbReference type="Google" id="ProtNLM"/>
    </source>
</evidence>
<dbReference type="Proteomes" id="UP000033632">
    <property type="component" value="Unassembled WGS sequence"/>
</dbReference>
<dbReference type="Gene3D" id="2.160.10.10">
    <property type="entry name" value="Hexapeptide repeat proteins"/>
    <property type="match status" value="1"/>
</dbReference>
<dbReference type="InterPro" id="IPR001451">
    <property type="entry name" value="Hexapep"/>
</dbReference>
<accession>A0A0F5FWX4</accession>
<dbReference type="InterPro" id="IPR011004">
    <property type="entry name" value="Trimer_LpxA-like_sf"/>
</dbReference>
<proteinExistence type="predicted"/>
<organism evidence="1 2">
    <name type="scientific">Devosia geojensis</name>
    <dbReference type="NCBI Taxonomy" id="443610"/>
    <lineage>
        <taxon>Bacteria</taxon>
        <taxon>Pseudomonadati</taxon>
        <taxon>Pseudomonadota</taxon>
        <taxon>Alphaproteobacteria</taxon>
        <taxon>Hyphomicrobiales</taxon>
        <taxon>Devosiaceae</taxon>
        <taxon>Devosia</taxon>
    </lineage>
</organism>
<protein>
    <recommendedName>
        <fullName evidence="3">Acetyltransferase</fullName>
    </recommendedName>
</protein>
<name>A0A0F5FWX4_9HYPH</name>
<dbReference type="PANTHER" id="PTHR13061">
    <property type="entry name" value="DYNACTIN SUBUNIT P25"/>
    <property type="match status" value="1"/>
</dbReference>
<comment type="caution">
    <text evidence="1">The sequence shown here is derived from an EMBL/GenBank/DDBJ whole genome shotgun (WGS) entry which is preliminary data.</text>
</comment>
<evidence type="ECO:0000313" key="1">
    <source>
        <dbReference type="EMBL" id="KKB13359.1"/>
    </source>
</evidence>
<dbReference type="PANTHER" id="PTHR13061:SF29">
    <property type="entry name" value="GAMMA CARBONIC ANHYDRASE-LIKE 1, MITOCHONDRIAL-RELATED"/>
    <property type="match status" value="1"/>
</dbReference>
<dbReference type="InterPro" id="IPR047324">
    <property type="entry name" value="LbH_gamma_CA-like"/>
</dbReference>
<dbReference type="Pfam" id="PF00132">
    <property type="entry name" value="Hexapep"/>
    <property type="match status" value="1"/>
</dbReference>
<dbReference type="RefSeq" id="WP_046107020.1">
    <property type="nucleotide sequence ID" value="NZ_JZEX01000039.1"/>
</dbReference>
<dbReference type="OrthoDB" id="9803036at2"/>
<dbReference type="STRING" id="443610.VE25_02585"/>
<dbReference type="SUPFAM" id="SSF51161">
    <property type="entry name" value="Trimeric LpxA-like enzymes"/>
    <property type="match status" value="1"/>
</dbReference>
<evidence type="ECO:0000313" key="2">
    <source>
        <dbReference type="Proteomes" id="UP000033632"/>
    </source>
</evidence>
<reference evidence="1 2" key="1">
    <citation type="submission" date="2015-03" db="EMBL/GenBank/DDBJ databases">
        <authorList>
            <person name="Hassan Y.I."/>
            <person name="Lepp D."/>
            <person name="Li X.-Z."/>
            <person name="Zhou T."/>
        </authorList>
    </citation>
    <scope>NUCLEOTIDE SEQUENCE [LARGE SCALE GENOMIC DNA]</scope>
    <source>
        <strain evidence="1 2">BD-c194</strain>
    </source>
</reference>
<sequence>MPIYALDGISPTIDPDVAWIAPTAVIIGRVILKRDVGVWFGAVARGDIEPIEIGEGTNIQENTVLHTDKGFALTIGPGCTIGHKAMLHGCTIGPNTLIGMGATVLNGARIGANCLIGAGALITEGKEIPDNSLVIGAPGKIARELDAEAIARLRRSAEGYIRNARRFAAGLTVLPDHGRDFDPA</sequence>